<evidence type="ECO:0000313" key="1">
    <source>
        <dbReference type="EMBL" id="TNN70572.1"/>
    </source>
</evidence>
<gene>
    <name evidence="1" type="ORF">EYF80_019156</name>
</gene>
<sequence>MTVSHSVMQKDDLTEKYTRVTLESDEEEAQRILEEKSRTSILPQLQLPWFSTPISPAAHPLITRSLFKPFHLFPARWSGMATQGSLVSKKTQRGAKQRCVSRIGGKEMSPHSPLEPRQDEDRLNSFPGVELVKRVNALATQRRLSPEEGRGAGDEGGDEWGGLYLKKMKKNVQPAVGVLNPCKGGNLALRVQRVNWQT</sequence>
<name>A0A4Z2I017_9TELE</name>
<evidence type="ECO:0000313" key="2">
    <source>
        <dbReference type="Proteomes" id="UP000314294"/>
    </source>
</evidence>
<organism evidence="1 2">
    <name type="scientific">Liparis tanakae</name>
    <name type="common">Tanaka's snailfish</name>
    <dbReference type="NCBI Taxonomy" id="230148"/>
    <lineage>
        <taxon>Eukaryota</taxon>
        <taxon>Metazoa</taxon>
        <taxon>Chordata</taxon>
        <taxon>Craniata</taxon>
        <taxon>Vertebrata</taxon>
        <taxon>Euteleostomi</taxon>
        <taxon>Actinopterygii</taxon>
        <taxon>Neopterygii</taxon>
        <taxon>Teleostei</taxon>
        <taxon>Neoteleostei</taxon>
        <taxon>Acanthomorphata</taxon>
        <taxon>Eupercaria</taxon>
        <taxon>Perciformes</taxon>
        <taxon>Cottioidei</taxon>
        <taxon>Cottales</taxon>
        <taxon>Liparidae</taxon>
        <taxon>Liparis</taxon>
    </lineage>
</organism>
<keyword evidence="2" id="KW-1185">Reference proteome</keyword>
<comment type="caution">
    <text evidence="1">The sequence shown here is derived from an EMBL/GenBank/DDBJ whole genome shotgun (WGS) entry which is preliminary data.</text>
</comment>
<proteinExistence type="predicted"/>
<reference evidence="1 2" key="1">
    <citation type="submission" date="2019-03" db="EMBL/GenBank/DDBJ databases">
        <title>First draft genome of Liparis tanakae, snailfish: a comprehensive survey of snailfish specific genes.</title>
        <authorList>
            <person name="Kim W."/>
            <person name="Song I."/>
            <person name="Jeong J.-H."/>
            <person name="Kim D."/>
            <person name="Kim S."/>
            <person name="Ryu S."/>
            <person name="Song J.Y."/>
            <person name="Lee S.K."/>
        </authorList>
    </citation>
    <scope>NUCLEOTIDE SEQUENCE [LARGE SCALE GENOMIC DNA]</scope>
    <source>
        <tissue evidence="1">Muscle</tissue>
    </source>
</reference>
<accession>A0A4Z2I017</accession>
<protein>
    <submittedName>
        <fullName evidence="1">Uncharacterized protein</fullName>
    </submittedName>
</protein>
<dbReference type="EMBL" id="SRLO01000161">
    <property type="protein sequence ID" value="TNN70572.1"/>
    <property type="molecule type" value="Genomic_DNA"/>
</dbReference>
<dbReference type="AlphaFoldDB" id="A0A4Z2I017"/>
<dbReference type="Proteomes" id="UP000314294">
    <property type="component" value="Unassembled WGS sequence"/>
</dbReference>